<dbReference type="InterPro" id="IPR026371">
    <property type="entry name" value="PGF_CTERM"/>
</dbReference>
<evidence type="ECO:0000256" key="2">
    <source>
        <dbReference type="SAM" id="Phobius"/>
    </source>
</evidence>
<dbReference type="GO" id="GO:0042279">
    <property type="term" value="F:nitrite reductase (cytochrome, ammonia-forming) activity"/>
    <property type="evidence" value="ECO:0007669"/>
    <property type="project" value="InterPro"/>
</dbReference>
<keyword evidence="2" id="KW-0812">Transmembrane</keyword>
<dbReference type="InterPro" id="IPR023155">
    <property type="entry name" value="Cyt_c-552/4"/>
</dbReference>
<dbReference type="InterPro" id="IPR051829">
    <property type="entry name" value="Multiheme_Cytochr_ET"/>
</dbReference>
<dbReference type="InterPro" id="IPR003321">
    <property type="entry name" value="Cyt_c552"/>
</dbReference>
<gene>
    <name evidence="5" type="ORF">SAMN04488589_2021</name>
</gene>
<dbReference type="EMBL" id="FNCA01000006">
    <property type="protein sequence ID" value="SDG04524.1"/>
    <property type="molecule type" value="Genomic_DNA"/>
</dbReference>
<dbReference type="SUPFAM" id="SSF48695">
    <property type="entry name" value="Multiheme cytochromes"/>
    <property type="match status" value="2"/>
</dbReference>
<feature type="domain" description="Cytochrome c-552/4" evidence="3">
    <location>
        <begin position="26"/>
        <end position="91"/>
    </location>
</feature>
<dbReference type="GO" id="GO:0042597">
    <property type="term" value="C:periplasmic space"/>
    <property type="evidence" value="ECO:0007669"/>
    <property type="project" value="InterPro"/>
</dbReference>
<dbReference type="Gene3D" id="1.10.1130.10">
    <property type="entry name" value="Flavocytochrome C3, Chain A"/>
    <property type="match status" value="3"/>
</dbReference>
<evidence type="ECO:0000259" key="3">
    <source>
        <dbReference type="Pfam" id="PF13435"/>
    </source>
</evidence>
<keyword evidence="1" id="KW-0732">Signal</keyword>
<dbReference type="InterPro" id="IPR036280">
    <property type="entry name" value="Multihaem_cyt_sf"/>
</dbReference>
<dbReference type="OrthoDB" id="120509at2157"/>
<dbReference type="PANTHER" id="PTHR35038">
    <property type="entry name" value="DISSIMILATORY SULFITE REDUCTASE SIRA"/>
    <property type="match status" value="1"/>
</dbReference>
<sequence>MLKYIFPALVILILFSTTSAAWQPETCKSCHLEIYEKWNASAHAESLKAAGGSVLNIEECTKCHLESSIKETWGREDVETMVEPVTCEVCHNPPAEGYDAHINEPSFYALEVTLSAEMCGNCHRDEHHPIFEEWDEFNNTDFNITTMESHSEPTDIAEPYILDRDKSCVSCKSTDGAIPNLEDPDIFGLNLNEVPEPSEVSEWRITCVACHEPHSASYRIEDDVLLCGNCHNSEHAVPDGQTTRILHPQWEMYNGSIYNTGIHPIDIGCSDCHMAMQEFNDTTEEPAITGHTFDFKSEILFSPNATNGCYDCHQEVFIPVVEAKQKLIARRINDLEATRINASESLEELNGTHTYDAALADYNNAVFYLEAVKADGSHGIHNTERASEYLDNSGELFDSVVERQAAISEPGFELILAVIGLLAALWTMKKRK</sequence>
<evidence type="ECO:0000256" key="1">
    <source>
        <dbReference type="ARBA" id="ARBA00022729"/>
    </source>
</evidence>
<dbReference type="Pfam" id="PF18204">
    <property type="entry name" value="PGF-CTERM"/>
    <property type="match status" value="1"/>
</dbReference>
<name>A0A7Z7AY66_9EURY</name>
<keyword evidence="2" id="KW-0472">Membrane</keyword>
<dbReference type="Proteomes" id="UP000199259">
    <property type="component" value="Unassembled WGS sequence"/>
</dbReference>
<organism evidence="5 6">
    <name type="scientific">Methanolobus vulcani</name>
    <dbReference type="NCBI Taxonomy" id="38026"/>
    <lineage>
        <taxon>Archaea</taxon>
        <taxon>Methanobacteriati</taxon>
        <taxon>Methanobacteriota</taxon>
        <taxon>Stenosarchaea group</taxon>
        <taxon>Methanomicrobia</taxon>
        <taxon>Methanosarcinales</taxon>
        <taxon>Methanosarcinaceae</taxon>
        <taxon>Methanolobus</taxon>
    </lineage>
</organism>
<dbReference type="PANTHER" id="PTHR35038:SF8">
    <property type="entry name" value="C-TYPE POLYHEME CYTOCHROME OMCC"/>
    <property type="match status" value="1"/>
</dbReference>
<dbReference type="Pfam" id="PF13435">
    <property type="entry name" value="Cytochrome_C554"/>
    <property type="match status" value="1"/>
</dbReference>
<protein>
    <submittedName>
        <fullName evidence="5">Cytochrome c554 and c-prime</fullName>
    </submittedName>
</protein>
<evidence type="ECO:0000313" key="6">
    <source>
        <dbReference type="Proteomes" id="UP000199259"/>
    </source>
</evidence>
<reference evidence="5 6" key="1">
    <citation type="submission" date="2016-10" db="EMBL/GenBank/DDBJ databases">
        <authorList>
            <person name="Varghese N."/>
            <person name="Submissions S."/>
        </authorList>
    </citation>
    <scope>NUCLEOTIDE SEQUENCE [LARGE SCALE GENOMIC DNA]</scope>
    <source>
        <strain evidence="5 6">PL 12/M</strain>
    </source>
</reference>
<dbReference type="AlphaFoldDB" id="A0A7Z7AY66"/>
<evidence type="ECO:0000313" key="5">
    <source>
        <dbReference type="EMBL" id="SDG04524.1"/>
    </source>
</evidence>
<dbReference type="RefSeq" id="WP_091710316.1">
    <property type="nucleotide sequence ID" value="NZ_FNCA01000006.1"/>
</dbReference>
<feature type="domain" description="PGF-CTERM archaeal protein-sorting signal" evidence="4">
    <location>
        <begin position="410"/>
        <end position="424"/>
    </location>
</feature>
<dbReference type="Pfam" id="PF02335">
    <property type="entry name" value="Cytochrom_C552"/>
    <property type="match status" value="1"/>
</dbReference>
<accession>A0A7Z7AY66</accession>
<feature type="transmembrane region" description="Helical" evidence="2">
    <location>
        <begin position="411"/>
        <end position="428"/>
    </location>
</feature>
<keyword evidence="6" id="KW-1185">Reference proteome</keyword>
<proteinExistence type="predicted"/>
<evidence type="ECO:0000259" key="4">
    <source>
        <dbReference type="Pfam" id="PF18204"/>
    </source>
</evidence>
<keyword evidence="2" id="KW-1133">Transmembrane helix</keyword>
<comment type="caution">
    <text evidence="5">The sequence shown here is derived from an EMBL/GenBank/DDBJ whole genome shotgun (WGS) entry which is preliminary data.</text>
</comment>